<feature type="compositionally biased region" description="Low complexity" evidence="12">
    <location>
        <begin position="325"/>
        <end position="336"/>
    </location>
</feature>
<dbReference type="SMART" id="SM00184">
    <property type="entry name" value="RING"/>
    <property type="match status" value="1"/>
</dbReference>
<dbReference type="InterPro" id="IPR001841">
    <property type="entry name" value="Znf_RING"/>
</dbReference>
<evidence type="ECO:0000256" key="7">
    <source>
        <dbReference type="ARBA" id="ARBA00022786"/>
    </source>
</evidence>
<evidence type="ECO:0000256" key="5">
    <source>
        <dbReference type="ARBA" id="ARBA00022763"/>
    </source>
</evidence>
<feature type="compositionally biased region" description="Basic residues" evidence="12">
    <location>
        <begin position="370"/>
        <end position="384"/>
    </location>
</feature>
<evidence type="ECO:0000313" key="14">
    <source>
        <dbReference type="EMBL" id="KAK3926700.1"/>
    </source>
</evidence>
<dbReference type="GO" id="GO:0061630">
    <property type="term" value="F:ubiquitin protein ligase activity"/>
    <property type="evidence" value="ECO:0007669"/>
    <property type="project" value="UniProtKB-EC"/>
</dbReference>
<evidence type="ECO:0000256" key="4">
    <source>
        <dbReference type="ARBA" id="ARBA00022679"/>
    </source>
</evidence>
<evidence type="ECO:0000259" key="13">
    <source>
        <dbReference type="PROSITE" id="PS50089"/>
    </source>
</evidence>
<keyword evidence="7" id="KW-0833">Ubl conjugation pathway</keyword>
<evidence type="ECO:0000256" key="10">
    <source>
        <dbReference type="PROSITE-ProRule" id="PRU00175"/>
    </source>
</evidence>
<dbReference type="GO" id="GO:0008270">
    <property type="term" value="F:zinc ion binding"/>
    <property type="evidence" value="ECO:0007669"/>
    <property type="project" value="UniProtKB-KW"/>
</dbReference>
<feature type="region of interest" description="Disordered" evidence="12">
    <location>
        <begin position="1"/>
        <end position="23"/>
    </location>
</feature>
<dbReference type="PANTHER" id="PTHR23328:SF0">
    <property type="entry name" value="RING-TYPE DOMAIN-CONTAINING PROTEIN"/>
    <property type="match status" value="1"/>
</dbReference>
<evidence type="ECO:0000256" key="12">
    <source>
        <dbReference type="SAM" id="MobiDB-lite"/>
    </source>
</evidence>
<keyword evidence="9" id="KW-0539">Nucleus</keyword>
<evidence type="ECO:0000256" key="1">
    <source>
        <dbReference type="ARBA" id="ARBA00000900"/>
    </source>
</evidence>
<organism evidence="14 15">
    <name type="scientific">Frankliniella fusca</name>
    <dbReference type="NCBI Taxonomy" id="407009"/>
    <lineage>
        <taxon>Eukaryota</taxon>
        <taxon>Metazoa</taxon>
        <taxon>Ecdysozoa</taxon>
        <taxon>Arthropoda</taxon>
        <taxon>Hexapoda</taxon>
        <taxon>Insecta</taxon>
        <taxon>Pterygota</taxon>
        <taxon>Neoptera</taxon>
        <taxon>Paraneoptera</taxon>
        <taxon>Thysanoptera</taxon>
        <taxon>Terebrantia</taxon>
        <taxon>Thripoidea</taxon>
        <taxon>Thripidae</taxon>
        <taxon>Frankliniella</taxon>
    </lineage>
</organism>
<dbReference type="InterPro" id="IPR051657">
    <property type="entry name" value="RNF168/RNF169_E3_ubiq-ligase"/>
</dbReference>
<feature type="compositionally biased region" description="Polar residues" evidence="12">
    <location>
        <begin position="422"/>
        <end position="449"/>
    </location>
</feature>
<reference evidence="14" key="2">
    <citation type="journal article" date="2023" name="BMC Genomics">
        <title>Pest status, molecular evolution, and epigenetic factors derived from the genome assembly of Frankliniella fusca, a thysanopteran phytovirus vector.</title>
        <authorList>
            <person name="Catto M.A."/>
            <person name="Labadie P.E."/>
            <person name="Jacobson A.L."/>
            <person name="Kennedy G.G."/>
            <person name="Srinivasan R."/>
            <person name="Hunt B.G."/>
        </authorList>
    </citation>
    <scope>NUCLEOTIDE SEQUENCE</scope>
    <source>
        <strain evidence="14">PL_HMW_Pooled</strain>
    </source>
</reference>
<evidence type="ECO:0000256" key="6">
    <source>
        <dbReference type="ARBA" id="ARBA00022771"/>
    </source>
</evidence>
<feature type="region of interest" description="Disordered" evidence="12">
    <location>
        <begin position="261"/>
        <end position="449"/>
    </location>
</feature>
<dbReference type="GO" id="GO:0031491">
    <property type="term" value="F:nucleosome binding"/>
    <property type="evidence" value="ECO:0007669"/>
    <property type="project" value="TreeGrafter"/>
</dbReference>
<name>A0AAE1HTY0_9NEOP</name>
<accession>A0AAE1HTY0</accession>
<evidence type="ECO:0000256" key="8">
    <source>
        <dbReference type="ARBA" id="ARBA00022833"/>
    </source>
</evidence>
<evidence type="ECO:0000256" key="9">
    <source>
        <dbReference type="ARBA" id="ARBA00023242"/>
    </source>
</evidence>
<comment type="subcellular location">
    <subcellularLocation>
        <location evidence="2">Nucleus</location>
    </subcellularLocation>
</comment>
<dbReference type="GO" id="GO:0006302">
    <property type="term" value="P:double-strand break repair"/>
    <property type="evidence" value="ECO:0007669"/>
    <property type="project" value="TreeGrafter"/>
</dbReference>
<feature type="compositionally biased region" description="Basic and acidic residues" evidence="12">
    <location>
        <begin position="299"/>
        <end position="310"/>
    </location>
</feature>
<proteinExistence type="predicted"/>
<feature type="region of interest" description="Disordered" evidence="12">
    <location>
        <begin position="482"/>
        <end position="535"/>
    </location>
</feature>
<keyword evidence="11" id="KW-0175">Coiled coil</keyword>
<dbReference type="Pfam" id="PF13923">
    <property type="entry name" value="zf-C3HC4_2"/>
    <property type="match status" value="1"/>
</dbReference>
<dbReference type="EMBL" id="JAHWGI010001270">
    <property type="protein sequence ID" value="KAK3926700.1"/>
    <property type="molecule type" value="Genomic_DNA"/>
</dbReference>
<comment type="caution">
    <text evidence="14">The sequence shown here is derived from an EMBL/GenBank/DDBJ whole genome shotgun (WGS) entry which is preliminary data.</text>
</comment>
<keyword evidence="5" id="KW-0227">DNA damage</keyword>
<feature type="coiled-coil region" evidence="11">
    <location>
        <begin position="142"/>
        <end position="229"/>
    </location>
</feature>
<dbReference type="AlphaFoldDB" id="A0AAE1HTY0"/>
<dbReference type="Proteomes" id="UP001219518">
    <property type="component" value="Unassembled WGS sequence"/>
</dbReference>
<dbReference type="InterPro" id="IPR013083">
    <property type="entry name" value="Znf_RING/FYVE/PHD"/>
</dbReference>
<dbReference type="EC" id="2.3.2.27" evidence="3"/>
<dbReference type="GO" id="GO:0035861">
    <property type="term" value="C:site of double-strand break"/>
    <property type="evidence" value="ECO:0007669"/>
    <property type="project" value="TreeGrafter"/>
</dbReference>
<keyword evidence="6 10" id="KW-0479">Metal-binding</keyword>
<evidence type="ECO:0000256" key="2">
    <source>
        <dbReference type="ARBA" id="ARBA00004123"/>
    </source>
</evidence>
<keyword evidence="6 10" id="KW-0863">Zinc-finger</keyword>
<evidence type="ECO:0000256" key="3">
    <source>
        <dbReference type="ARBA" id="ARBA00012483"/>
    </source>
</evidence>
<dbReference type="PROSITE" id="PS50089">
    <property type="entry name" value="ZF_RING_2"/>
    <property type="match status" value="1"/>
</dbReference>
<comment type="catalytic activity">
    <reaction evidence="1">
        <text>S-ubiquitinyl-[E2 ubiquitin-conjugating enzyme]-L-cysteine + [acceptor protein]-L-lysine = [E2 ubiquitin-conjugating enzyme]-L-cysteine + N(6)-ubiquitinyl-[acceptor protein]-L-lysine.</text>
        <dbReference type="EC" id="2.3.2.27"/>
    </reaction>
</comment>
<keyword evidence="15" id="KW-1185">Reference proteome</keyword>
<evidence type="ECO:0000313" key="15">
    <source>
        <dbReference type="Proteomes" id="UP001219518"/>
    </source>
</evidence>
<dbReference type="SUPFAM" id="SSF57850">
    <property type="entry name" value="RING/U-box"/>
    <property type="match status" value="1"/>
</dbReference>
<dbReference type="PANTHER" id="PTHR23328">
    <property type="entry name" value="RING-TYPE DOMAIN-CONTAINING PROTEIN"/>
    <property type="match status" value="1"/>
</dbReference>
<feature type="domain" description="RING-type" evidence="13">
    <location>
        <begin position="35"/>
        <end position="74"/>
    </location>
</feature>
<keyword evidence="4" id="KW-0808">Transferase</keyword>
<gene>
    <name evidence="14" type="ORF">KUF71_015036</name>
</gene>
<dbReference type="Gene3D" id="3.30.40.10">
    <property type="entry name" value="Zinc/RING finger domain, C3HC4 (zinc finger)"/>
    <property type="match status" value="1"/>
</dbReference>
<dbReference type="GO" id="GO:0005634">
    <property type="term" value="C:nucleus"/>
    <property type="evidence" value="ECO:0007669"/>
    <property type="project" value="UniProtKB-SubCell"/>
</dbReference>
<keyword evidence="8" id="KW-0862">Zinc</keyword>
<evidence type="ECO:0000256" key="11">
    <source>
        <dbReference type="SAM" id="Coils"/>
    </source>
</evidence>
<protein>
    <recommendedName>
        <fullName evidence="3">RING-type E3 ubiquitin transferase</fullName>
        <ecNumber evidence="3">2.3.2.27</ecNumber>
    </recommendedName>
</protein>
<sequence length="535" mass="60558">MSGRSKTRNIKAARRKNEENKYDKPESLTLQDVQCTVCMGIFIEPVTLPCFHTTCKVCFERTIDNNTLACPLCRKYVGGWVRQRQKNGLMVNQALWSYISQHFDSHVQKKLKGEDDDEIDGLTELNIPAPKISEPGLIRREYEAEQKRVEEEALRRQELEAEASEKLIKELQEKEAEERRHLEELRKKAEEEDALIAQQIAAQLAAEDAKREAEEEENLRRLLEEEQAQSAFVRMPPHASSTPLVLSQPLKKGPMDLFLSQNGLGKTTRTDSSSSTDSLQTEMRHFRPVHYVPTTPPKESPDGTNEKTSEMCKPVPVMRNLDGCPSSPMIGPSSSSLRPWLKRDTKTPNENTPVPLVKRERSPSDVLGKTPKKARRESPRKHSKPNAVQSKSVKKVKQKCPKTDSDSETDCEGEFELHKGLGSNSNRSGYNTETLSTSTSKPLSNNGLINDSRYRQEQEDYEFALKLQEELNALENQGRSYALRSVGNSPKKAQTKIVTPRNKSKAKTASTSGKKEKRRQCTLEESMSFSVKMEL</sequence>
<feature type="compositionally biased region" description="Basic residues" evidence="12">
    <location>
        <begin position="1"/>
        <end position="14"/>
    </location>
</feature>
<dbReference type="CDD" id="cd22249">
    <property type="entry name" value="UDM1_RNF168_RNF169-like"/>
    <property type="match status" value="1"/>
</dbReference>
<reference evidence="14" key="1">
    <citation type="submission" date="2021-07" db="EMBL/GenBank/DDBJ databases">
        <authorList>
            <person name="Catto M.A."/>
            <person name="Jacobson A."/>
            <person name="Kennedy G."/>
            <person name="Labadie P."/>
            <person name="Hunt B.G."/>
            <person name="Srinivasan R."/>
        </authorList>
    </citation>
    <scope>NUCLEOTIDE SEQUENCE</scope>
    <source>
        <strain evidence="14">PL_HMW_Pooled</strain>
        <tissue evidence="14">Head</tissue>
    </source>
</reference>